<accession>A0ABP1DT77</accession>
<sequence length="163" mass="18008">MAEPEVSSGILAASHDEAAPSRLEGSANVNILPETDPRCLYFFYGTLCQPEVLRRVLDLPEPPPLTPAHIVGFEIKYWAAFRALRIASSDKAQSSVVSGMAYHGYEDEIGYLRRYEGPGYKLHPTTVYVDGQEIPGYTFLWCGNPEVLTDEDIADSAVIPDED</sequence>
<keyword evidence="3" id="KW-1185">Reference proteome</keyword>
<proteinExistence type="predicted"/>
<gene>
    <name evidence="2" type="ORF">GFSPODELE1_LOCUS8134</name>
</gene>
<evidence type="ECO:0000313" key="2">
    <source>
        <dbReference type="EMBL" id="CAL1711011.1"/>
    </source>
</evidence>
<dbReference type="Pfam" id="PF06094">
    <property type="entry name" value="GGACT"/>
    <property type="match status" value="1"/>
</dbReference>
<name>A0ABP1DT77_9APHY</name>
<evidence type="ECO:0000313" key="3">
    <source>
        <dbReference type="Proteomes" id="UP001497453"/>
    </source>
</evidence>
<protein>
    <recommendedName>
        <fullName evidence="1">Gamma-glutamylcyclotransferase AIG2-like domain-containing protein</fullName>
    </recommendedName>
</protein>
<organism evidence="2 3">
    <name type="scientific">Somion occarium</name>
    <dbReference type="NCBI Taxonomy" id="3059160"/>
    <lineage>
        <taxon>Eukaryota</taxon>
        <taxon>Fungi</taxon>
        <taxon>Dikarya</taxon>
        <taxon>Basidiomycota</taxon>
        <taxon>Agaricomycotina</taxon>
        <taxon>Agaricomycetes</taxon>
        <taxon>Polyporales</taxon>
        <taxon>Cerrenaceae</taxon>
        <taxon>Somion</taxon>
    </lineage>
</organism>
<dbReference type="SUPFAM" id="SSF110857">
    <property type="entry name" value="Gamma-glutamyl cyclotransferase-like"/>
    <property type="match status" value="1"/>
</dbReference>
<reference evidence="3" key="1">
    <citation type="submission" date="2024-04" db="EMBL/GenBank/DDBJ databases">
        <authorList>
            <person name="Shaw F."/>
            <person name="Minotto A."/>
        </authorList>
    </citation>
    <scope>NUCLEOTIDE SEQUENCE [LARGE SCALE GENOMIC DNA]</scope>
</reference>
<dbReference type="Gene3D" id="3.10.490.10">
    <property type="entry name" value="Gamma-glutamyl cyclotransferase-like"/>
    <property type="match status" value="1"/>
</dbReference>
<dbReference type="Proteomes" id="UP001497453">
    <property type="component" value="Chromosome 6"/>
</dbReference>
<evidence type="ECO:0000259" key="1">
    <source>
        <dbReference type="Pfam" id="PF06094"/>
    </source>
</evidence>
<feature type="domain" description="Gamma-glutamylcyclotransferase AIG2-like" evidence="1">
    <location>
        <begin position="41"/>
        <end position="143"/>
    </location>
</feature>
<dbReference type="InterPro" id="IPR009288">
    <property type="entry name" value="AIG2-like_dom"/>
</dbReference>
<dbReference type="InterPro" id="IPR013024">
    <property type="entry name" value="GGCT-like"/>
</dbReference>
<dbReference type="CDD" id="cd06661">
    <property type="entry name" value="GGCT_like"/>
    <property type="match status" value="1"/>
</dbReference>
<dbReference type="EMBL" id="OZ037949">
    <property type="protein sequence ID" value="CAL1711011.1"/>
    <property type="molecule type" value="Genomic_DNA"/>
</dbReference>
<dbReference type="InterPro" id="IPR036568">
    <property type="entry name" value="GGCT-like_sf"/>
</dbReference>